<comment type="caution">
    <text evidence="14">The sequence shown here is derived from an EMBL/GenBank/DDBJ whole genome shotgun (WGS) entry which is preliminary data.</text>
</comment>
<dbReference type="CDD" id="cd10316">
    <property type="entry name" value="RGL4_M"/>
    <property type="match status" value="1"/>
</dbReference>
<sequence length="669" mass="75193">MRTVRLSSAALAVASLCQQAFAKLDAVDSNGFLILENERLHTAVDKSTGRMSNLTLDGVNLLGTKSGSTGQGPYLDCYCIPSGFWTPGKTQATFELYSGTDTTGAKYGGIKMSDTYTPTGQVLEQYWFLKEGETGLHVFSRLAYHNATHPFLRNLQEFRTLFRPNTPMWTHLLTNERQYAPLPGAAAKKAQVVVQDATWYLGNTPDDPYVQQESDYFTKYTFQDTWRDHNVHGLYADGSQTSDKSTWGAWLVMNTKDTYFGGPLHSDLTVDGIVYDYIVSNHHGDQTPNITDGFDRTFGPSYYYFNHFPPETPMMTLHDDAAKYADPTWNADFYDSIAQHVPNYVPSSGRTTWKLHVDLPANAKRPLAVLAQNGVDFQDNVLDTKALQYWADIDADGYATIPRVAAGTYRLTIYADGVFGQYVKDDVRIVAGEVHTTHARWREESAGAEIFRIGTPDKSSGEFRHGYAPDESKPLRPEQYRIYWAAYDYPTDFPHGVTFRVGESKEAVDMNYVHWSVFGGKGNSVRPEPFYGQGEVNNWTLVFDVEEAQVRRKRKATFTVQLAGVKTAAGNTDVYNASEPYSNLDYIVNVNGQDLEPWTIPYYQSSSCAVRSAVICYNVANKFTFDPKLLKPGENKIILSLPYKATDYESAVLTETVYVQYDALRLEIQ</sequence>
<keyword evidence="9" id="KW-0119">Carbohydrate metabolism</keyword>
<evidence type="ECO:0000256" key="9">
    <source>
        <dbReference type="ARBA" id="ARBA00023277"/>
    </source>
</evidence>
<dbReference type="Pfam" id="PF14683">
    <property type="entry name" value="CBM-like"/>
    <property type="match status" value="1"/>
</dbReference>
<gene>
    <name evidence="14" type="ORF">E0L32_007313</name>
</gene>
<dbReference type="PANTHER" id="PTHR32018:SF9">
    <property type="entry name" value="RHAMNOGALACTURONATE LYASE B"/>
    <property type="match status" value="1"/>
</dbReference>
<comment type="catalytic activity">
    <reaction evidence="1">
        <text>Endotype eliminative cleavage of L-alpha-rhamnopyranosyl-(1-&gt;4)-alpha-D-galactopyranosyluronic acid bonds of rhamnogalacturonan I domains in ramified hairy regions of pectin leaving L-rhamnopyranose at the reducing end and 4-deoxy-4,5-unsaturated D-galactopyranosyluronic acid at the non-reducing end.</text>
        <dbReference type="EC" id="4.2.2.23"/>
    </reaction>
</comment>
<dbReference type="InterPro" id="IPR029413">
    <property type="entry name" value="RG-lyase_II"/>
</dbReference>
<comment type="similarity">
    <text evidence="3">Belongs to the polysaccharide lyase 4 family.</text>
</comment>
<dbReference type="InterPro" id="IPR013784">
    <property type="entry name" value="Carb-bd-like_fold"/>
</dbReference>
<dbReference type="PANTHER" id="PTHR32018">
    <property type="entry name" value="RHAMNOGALACTURONATE LYASE FAMILY PROTEIN"/>
    <property type="match status" value="1"/>
</dbReference>
<evidence type="ECO:0000256" key="8">
    <source>
        <dbReference type="ARBA" id="ARBA00023239"/>
    </source>
</evidence>
<dbReference type="CDD" id="cd10320">
    <property type="entry name" value="RGL4_N"/>
    <property type="match status" value="1"/>
</dbReference>
<evidence type="ECO:0000256" key="5">
    <source>
        <dbReference type="ARBA" id="ARBA00022525"/>
    </source>
</evidence>
<evidence type="ECO:0000256" key="6">
    <source>
        <dbReference type="ARBA" id="ARBA00022729"/>
    </source>
</evidence>
<reference evidence="14 15" key="1">
    <citation type="submission" date="2019-06" db="EMBL/GenBank/DDBJ databases">
        <title>Draft genome sequence of the filamentous fungus Phialemoniopsis curvata isolated from diesel fuel.</title>
        <authorList>
            <person name="Varaljay V.A."/>
            <person name="Lyon W.J."/>
            <person name="Crouch A.L."/>
            <person name="Drake C.E."/>
            <person name="Hollomon J.M."/>
            <person name="Nadeau L.J."/>
            <person name="Nunn H.S."/>
            <person name="Stevenson B.S."/>
            <person name="Bojanowski C.L."/>
            <person name="Crookes-Goodson W.J."/>
        </authorList>
    </citation>
    <scope>NUCLEOTIDE SEQUENCE [LARGE SCALE GENOMIC DNA]</scope>
    <source>
        <strain evidence="14 15">D216</strain>
    </source>
</reference>
<dbReference type="AlphaFoldDB" id="A0A507B5V8"/>
<evidence type="ECO:0000313" key="15">
    <source>
        <dbReference type="Proteomes" id="UP000319257"/>
    </source>
</evidence>
<evidence type="ECO:0000256" key="10">
    <source>
        <dbReference type="ARBA" id="ARBA00023326"/>
    </source>
</evidence>
<protein>
    <recommendedName>
        <fullName evidence="4">rhamnogalacturonan endolyase</fullName>
        <ecNumber evidence="4">4.2.2.23</ecNumber>
    </recommendedName>
</protein>
<dbReference type="RefSeq" id="XP_030993721.1">
    <property type="nucleotide sequence ID" value="XM_031142043.1"/>
</dbReference>
<dbReference type="SUPFAM" id="SSF49452">
    <property type="entry name" value="Starch-binding domain-like"/>
    <property type="match status" value="1"/>
</dbReference>
<dbReference type="SUPFAM" id="SSF74650">
    <property type="entry name" value="Galactose mutarotase-like"/>
    <property type="match status" value="1"/>
</dbReference>
<dbReference type="InterPro" id="IPR011013">
    <property type="entry name" value="Gal_mutarotase_sf_dom"/>
</dbReference>
<keyword evidence="8" id="KW-0456">Lyase</keyword>
<dbReference type="Proteomes" id="UP000319257">
    <property type="component" value="Unassembled WGS sequence"/>
</dbReference>
<proteinExistence type="inferred from homology"/>
<evidence type="ECO:0000256" key="3">
    <source>
        <dbReference type="ARBA" id="ARBA00010418"/>
    </source>
</evidence>
<dbReference type="Pfam" id="PF14686">
    <property type="entry name" value="fn3_3"/>
    <property type="match status" value="1"/>
</dbReference>
<dbReference type="GO" id="GO:0000272">
    <property type="term" value="P:polysaccharide catabolic process"/>
    <property type="evidence" value="ECO:0007669"/>
    <property type="project" value="UniProtKB-KW"/>
</dbReference>
<dbReference type="InterPro" id="IPR014718">
    <property type="entry name" value="GH-type_carb-bd"/>
</dbReference>
<feature type="domain" description="Rhamnogalacturonan lyase" evidence="13">
    <location>
        <begin position="361"/>
        <end position="436"/>
    </location>
</feature>
<dbReference type="GO" id="GO:0030246">
    <property type="term" value="F:carbohydrate binding"/>
    <property type="evidence" value="ECO:0007669"/>
    <property type="project" value="InterPro"/>
</dbReference>
<dbReference type="Gene3D" id="2.70.98.10">
    <property type="match status" value="1"/>
</dbReference>
<name>A0A507B5V8_9PEZI</name>
<dbReference type="OrthoDB" id="2130367at2759"/>
<dbReference type="InterPro" id="IPR029411">
    <property type="entry name" value="RG-lyase_III"/>
</dbReference>
<dbReference type="InterPro" id="IPR008979">
    <property type="entry name" value="Galactose-bd-like_sf"/>
</dbReference>
<dbReference type="EMBL" id="SKBQ01000044">
    <property type="protein sequence ID" value="TPX12010.1"/>
    <property type="molecule type" value="Genomic_DNA"/>
</dbReference>
<organism evidence="14 15">
    <name type="scientific">Thyridium curvatum</name>
    <dbReference type="NCBI Taxonomy" id="1093900"/>
    <lineage>
        <taxon>Eukaryota</taxon>
        <taxon>Fungi</taxon>
        <taxon>Dikarya</taxon>
        <taxon>Ascomycota</taxon>
        <taxon>Pezizomycotina</taxon>
        <taxon>Sordariomycetes</taxon>
        <taxon>Sordariomycetidae</taxon>
        <taxon>Thyridiales</taxon>
        <taxon>Thyridiaceae</taxon>
        <taxon>Thyridium</taxon>
    </lineage>
</organism>
<feature type="signal peptide" evidence="11">
    <location>
        <begin position="1"/>
        <end position="22"/>
    </location>
</feature>
<dbReference type="GeneID" id="41974760"/>
<dbReference type="SUPFAM" id="SSF49785">
    <property type="entry name" value="Galactose-binding domain-like"/>
    <property type="match status" value="1"/>
</dbReference>
<keyword evidence="15" id="KW-1185">Reference proteome</keyword>
<evidence type="ECO:0000256" key="2">
    <source>
        <dbReference type="ARBA" id="ARBA00004613"/>
    </source>
</evidence>
<feature type="chain" id="PRO_5021509110" description="rhamnogalacturonan endolyase" evidence="11">
    <location>
        <begin position="23"/>
        <end position="669"/>
    </location>
</feature>
<feature type="domain" description="Rhamnogalacturonan lyase" evidence="12">
    <location>
        <begin position="449"/>
        <end position="666"/>
    </location>
</feature>
<dbReference type="GO" id="GO:0005576">
    <property type="term" value="C:extracellular region"/>
    <property type="evidence" value="ECO:0007669"/>
    <property type="project" value="UniProtKB-SubCell"/>
</dbReference>
<dbReference type="InterPro" id="IPR051850">
    <property type="entry name" value="Polysacch_Lyase_4"/>
</dbReference>
<dbReference type="STRING" id="1093900.A0A507B5V8"/>
<evidence type="ECO:0000256" key="11">
    <source>
        <dbReference type="SAM" id="SignalP"/>
    </source>
</evidence>
<keyword evidence="7" id="KW-0325">Glycoprotein</keyword>
<evidence type="ECO:0000256" key="1">
    <source>
        <dbReference type="ARBA" id="ARBA00001324"/>
    </source>
</evidence>
<evidence type="ECO:0000256" key="7">
    <source>
        <dbReference type="ARBA" id="ARBA00023180"/>
    </source>
</evidence>
<dbReference type="InParanoid" id="A0A507B5V8"/>
<evidence type="ECO:0000313" key="14">
    <source>
        <dbReference type="EMBL" id="TPX12010.1"/>
    </source>
</evidence>
<dbReference type="Gene3D" id="2.60.40.1120">
    <property type="entry name" value="Carboxypeptidase-like, regulatory domain"/>
    <property type="match status" value="1"/>
</dbReference>
<evidence type="ECO:0000259" key="13">
    <source>
        <dbReference type="Pfam" id="PF14686"/>
    </source>
</evidence>
<accession>A0A507B5V8</accession>
<comment type="subcellular location">
    <subcellularLocation>
        <location evidence="2">Secreted</location>
    </subcellularLocation>
</comment>
<keyword evidence="5" id="KW-0964">Secreted</keyword>
<keyword evidence="6 11" id="KW-0732">Signal</keyword>
<evidence type="ECO:0000256" key="4">
    <source>
        <dbReference type="ARBA" id="ARBA00012437"/>
    </source>
</evidence>
<dbReference type="GO" id="GO:0102210">
    <property type="term" value="F:rhamnogalacturonan endolyase activity"/>
    <property type="evidence" value="ECO:0007669"/>
    <property type="project" value="UniProtKB-EC"/>
</dbReference>
<evidence type="ECO:0000259" key="12">
    <source>
        <dbReference type="Pfam" id="PF14683"/>
    </source>
</evidence>
<dbReference type="EC" id="4.2.2.23" evidence="4"/>
<keyword evidence="10" id="KW-0624">Polysaccharide degradation</keyword>